<evidence type="ECO:0000259" key="1">
    <source>
        <dbReference type="Pfam" id="PF03756"/>
    </source>
</evidence>
<dbReference type="RefSeq" id="WP_010270946.1">
    <property type="nucleotide sequence ID" value="NZ_JAVRET010000020.1"/>
</dbReference>
<evidence type="ECO:0000313" key="3">
    <source>
        <dbReference type="Proteomes" id="UP001183610"/>
    </source>
</evidence>
<accession>A0ABU2QZW0</accession>
<dbReference type="InterPro" id="IPR047757">
    <property type="entry name" value="AfsA-like"/>
</dbReference>
<dbReference type="Pfam" id="PF03756">
    <property type="entry name" value="AfsA"/>
    <property type="match status" value="2"/>
</dbReference>
<gene>
    <name evidence="2" type="ORF">RM698_11050</name>
</gene>
<dbReference type="Proteomes" id="UP001183610">
    <property type="component" value="Unassembled WGS sequence"/>
</dbReference>
<organism evidence="2 3">
    <name type="scientific">Streptomyces evansiae</name>
    <dbReference type="NCBI Taxonomy" id="3075535"/>
    <lineage>
        <taxon>Bacteria</taxon>
        <taxon>Bacillati</taxon>
        <taxon>Actinomycetota</taxon>
        <taxon>Actinomycetes</taxon>
        <taxon>Kitasatosporales</taxon>
        <taxon>Streptomycetaceae</taxon>
        <taxon>Streptomyces</taxon>
    </lineage>
</organism>
<comment type="caution">
    <text evidence="2">The sequence shown here is derived from an EMBL/GenBank/DDBJ whole genome shotgun (WGS) entry which is preliminary data.</text>
</comment>
<name>A0ABU2QZW0_9ACTN</name>
<evidence type="ECO:0000313" key="2">
    <source>
        <dbReference type="EMBL" id="MDT0409578.1"/>
    </source>
</evidence>
<protein>
    <submittedName>
        <fullName evidence="2">ScbA/BarX family gamma-butyrolactone biosynthesis protein</fullName>
    </submittedName>
</protein>
<feature type="domain" description="A-factor biosynthesis hotdog" evidence="1">
    <location>
        <begin position="186"/>
        <end position="283"/>
    </location>
</feature>
<proteinExistence type="predicted"/>
<dbReference type="EMBL" id="JAVRET010000020">
    <property type="protein sequence ID" value="MDT0409578.1"/>
    <property type="molecule type" value="Genomic_DNA"/>
</dbReference>
<dbReference type="NCBIfam" id="NF041195">
    <property type="entry name" value="ScbA_BarX_GamBu"/>
    <property type="match status" value="1"/>
</dbReference>
<reference evidence="3" key="1">
    <citation type="submission" date="2023-07" db="EMBL/GenBank/DDBJ databases">
        <title>30 novel species of actinomycetes from the DSMZ collection.</title>
        <authorList>
            <person name="Nouioui I."/>
        </authorList>
    </citation>
    <scope>NUCLEOTIDE SEQUENCE [LARGE SCALE GENOMIC DNA]</scope>
    <source>
        <strain evidence="3">DSM 41979</strain>
    </source>
</reference>
<dbReference type="InterPro" id="IPR005509">
    <property type="entry name" value="AfsA_hotdog_dom"/>
</dbReference>
<sequence>MSGEALTRPSSATLLSWARKVRPEEAFVREWSEKSPTEYQVSLDLPRSHAFYTAADGSTSPLLLIESIRQALAVLSCAAQGIPSSHRLGWNTARYAFTPAAGLAPGLSADVLLHVRHTEVSRRRQGAARLAAHIRATSGGTVLVDSVIRYTAFPPLIYDRLRKERADAKRAFARALPPPPPVSAALVGRTDPRDVVIAPASAPHEYRLRLDTRNEVLFDHPHDHVPGMVLLEGVLQAVRASMPGHAPLVGLDSTYARYVELDSPCLLSVIPLPDDEENHSRARVVGVQNGREAFASTVRLAPAGLTPGPLATSATETP</sequence>
<keyword evidence="3" id="KW-1185">Reference proteome</keyword>
<feature type="domain" description="A-factor biosynthesis hotdog" evidence="1">
    <location>
        <begin position="22"/>
        <end position="135"/>
    </location>
</feature>